<gene>
    <name evidence="2" type="ORF">CR513_48039</name>
</gene>
<evidence type="ECO:0000256" key="1">
    <source>
        <dbReference type="SAM" id="Coils"/>
    </source>
</evidence>
<evidence type="ECO:0000313" key="3">
    <source>
        <dbReference type="Proteomes" id="UP000257109"/>
    </source>
</evidence>
<evidence type="ECO:0000313" key="2">
    <source>
        <dbReference type="EMBL" id="RDX72476.1"/>
    </source>
</evidence>
<proteinExistence type="predicted"/>
<name>A0A371F2F4_MUCPR</name>
<dbReference type="Proteomes" id="UP000257109">
    <property type="component" value="Unassembled WGS sequence"/>
</dbReference>
<dbReference type="OrthoDB" id="1932348at2759"/>
<dbReference type="EMBL" id="QJKJ01010891">
    <property type="protein sequence ID" value="RDX72476.1"/>
    <property type="molecule type" value="Genomic_DNA"/>
</dbReference>
<dbReference type="AlphaFoldDB" id="A0A371F2F4"/>
<reference evidence="2" key="1">
    <citation type="submission" date="2018-05" db="EMBL/GenBank/DDBJ databases">
        <title>Draft genome of Mucuna pruriens seed.</title>
        <authorList>
            <person name="Nnadi N.E."/>
            <person name="Vos R."/>
            <person name="Hasami M.H."/>
            <person name="Devisetty U.K."/>
            <person name="Aguiy J.C."/>
        </authorList>
    </citation>
    <scope>NUCLEOTIDE SEQUENCE [LARGE SCALE GENOMIC DNA]</scope>
    <source>
        <strain evidence="2">JCA_2017</strain>
    </source>
</reference>
<feature type="non-terminal residue" evidence="2">
    <location>
        <position position="1"/>
    </location>
</feature>
<keyword evidence="3" id="KW-1185">Reference proteome</keyword>
<organism evidence="2 3">
    <name type="scientific">Mucuna pruriens</name>
    <name type="common">Velvet bean</name>
    <name type="synonym">Dolichos pruriens</name>
    <dbReference type="NCBI Taxonomy" id="157652"/>
    <lineage>
        <taxon>Eukaryota</taxon>
        <taxon>Viridiplantae</taxon>
        <taxon>Streptophyta</taxon>
        <taxon>Embryophyta</taxon>
        <taxon>Tracheophyta</taxon>
        <taxon>Spermatophyta</taxon>
        <taxon>Magnoliopsida</taxon>
        <taxon>eudicotyledons</taxon>
        <taxon>Gunneridae</taxon>
        <taxon>Pentapetalae</taxon>
        <taxon>rosids</taxon>
        <taxon>fabids</taxon>
        <taxon>Fabales</taxon>
        <taxon>Fabaceae</taxon>
        <taxon>Papilionoideae</taxon>
        <taxon>50 kb inversion clade</taxon>
        <taxon>NPAAA clade</taxon>
        <taxon>indigoferoid/millettioid clade</taxon>
        <taxon>Phaseoleae</taxon>
        <taxon>Mucuna</taxon>
    </lineage>
</organism>
<protein>
    <submittedName>
        <fullName evidence="2">Uncharacterized protein</fullName>
    </submittedName>
</protein>
<keyword evidence="1" id="KW-0175">Coiled coil</keyword>
<sequence>MYQELLSNFLTLSLGYKELKSKFSKLSKDFESLEKENSILKKENEKKRPKGPWVPKSIIILVVDVFNSMKETHVMVLGQWVLTSNDGGRVYVTRPQAKERRMGYLQSIPNILYVKGLKHNLLSISQLCDSGYDVSFNKGECIVRGCNDSIMFSTKR</sequence>
<comment type="caution">
    <text evidence="2">The sequence shown here is derived from an EMBL/GenBank/DDBJ whole genome shotgun (WGS) entry which is preliminary data.</text>
</comment>
<feature type="coiled-coil region" evidence="1">
    <location>
        <begin position="16"/>
        <end position="43"/>
    </location>
</feature>
<accession>A0A371F2F4</accession>